<evidence type="ECO:0000256" key="3">
    <source>
        <dbReference type="ARBA" id="ARBA00011890"/>
    </source>
</evidence>
<keyword evidence="7 12" id="KW-0808">Transferase</keyword>
<keyword evidence="13" id="KW-1185">Reference proteome</keyword>
<evidence type="ECO:0000256" key="1">
    <source>
        <dbReference type="ARBA" id="ARBA00004496"/>
    </source>
</evidence>
<dbReference type="GO" id="GO:0005737">
    <property type="term" value="C:cytoplasm"/>
    <property type="evidence" value="ECO:0007669"/>
    <property type="project" value="UniProtKB-SubCell"/>
</dbReference>
<evidence type="ECO:0000256" key="9">
    <source>
        <dbReference type="ARBA" id="ARBA00030757"/>
    </source>
</evidence>
<evidence type="ECO:0000256" key="5">
    <source>
        <dbReference type="ARBA" id="ARBA00022490"/>
    </source>
</evidence>
<dbReference type="AlphaFoldDB" id="A0A1G7VAJ2"/>
<dbReference type="Gene3D" id="3.40.50.150">
    <property type="entry name" value="Vaccinia Virus protein VP39"/>
    <property type="match status" value="1"/>
</dbReference>
<evidence type="ECO:0000256" key="4">
    <source>
        <dbReference type="ARBA" id="ARBA00013346"/>
    </source>
</evidence>
<dbReference type="RefSeq" id="WP_218125653.1">
    <property type="nucleotide sequence ID" value="NZ_FNCN01000005.1"/>
</dbReference>
<comment type="similarity">
    <text evidence="2">Belongs to the methyltransferase superfamily. L-isoaspartyl/D-aspartyl protein methyltransferase family.</text>
</comment>
<evidence type="ECO:0000256" key="11">
    <source>
        <dbReference type="ARBA" id="ARBA00031350"/>
    </source>
</evidence>
<evidence type="ECO:0000313" key="13">
    <source>
        <dbReference type="Proteomes" id="UP000198923"/>
    </source>
</evidence>
<comment type="subcellular location">
    <subcellularLocation>
        <location evidence="1">Cytoplasm</location>
    </subcellularLocation>
</comment>
<evidence type="ECO:0000313" key="12">
    <source>
        <dbReference type="EMBL" id="SDG56747.1"/>
    </source>
</evidence>
<reference evidence="12 13" key="1">
    <citation type="submission" date="2016-10" db="EMBL/GenBank/DDBJ databases">
        <authorList>
            <person name="de Groot N.N."/>
        </authorList>
    </citation>
    <scope>NUCLEOTIDE SEQUENCE [LARGE SCALE GENOMIC DNA]</scope>
    <source>
        <strain evidence="12 13">CPCC 201354</strain>
    </source>
</reference>
<keyword evidence="8" id="KW-0949">S-adenosyl-L-methionine</keyword>
<accession>A0A1G7VAJ2</accession>
<evidence type="ECO:0000256" key="10">
    <source>
        <dbReference type="ARBA" id="ARBA00031323"/>
    </source>
</evidence>
<evidence type="ECO:0000256" key="7">
    <source>
        <dbReference type="ARBA" id="ARBA00022679"/>
    </source>
</evidence>
<dbReference type="EMBL" id="FNCN01000005">
    <property type="protein sequence ID" value="SDG56747.1"/>
    <property type="molecule type" value="Genomic_DNA"/>
</dbReference>
<dbReference type="SUPFAM" id="SSF53335">
    <property type="entry name" value="S-adenosyl-L-methionine-dependent methyltransferases"/>
    <property type="match status" value="1"/>
</dbReference>
<dbReference type="PANTHER" id="PTHR11579:SF0">
    <property type="entry name" value="PROTEIN-L-ISOASPARTATE(D-ASPARTATE) O-METHYLTRANSFERASE"/>
    <property type="match status" value="1"/>
</dbReference>
<dbReference type="CDD" id="cd02440">
    <property type="entry name" value="AdoMet_MTases"/>
    <property type="match status" value="1"/>
</dbReference>
<sequence length="391" mass="43289">MTESARLFMATLSDELCRSGAIRSREWADIFAGVPRHIFVPEWYEQELNPQGIAVWRLRNTDGDDSRMAAVYRDQTLVTAIDPSTAEQVDATGWTGMPTSSSTQPSLMAGMLEDLDVDEGCRILEIGTGTGYNSALLSARLGDRLVYSIDIDPVLLQTARERLAQIGYAPQLAVGDGQARYPSEETFDRIIATCSVPGIPAAWVEQTQPNGIILADVAFGIEGGLVRLSVDAEQRCRGGFTSTGGRFMAARRDARAYPRQQRSPYAPEAGSRPTTVTAADIRSYYPFRLLLAFQLPTTELVYHSDEGSGSMSLQLQQRDGSWARVPLFDDSTPTMTYGGSVELWEEVEAAWQWWNREGRPAQDQFGYARDAEGGHRAWYLPDGRRWDLAAP</sequence>
<proteinExistence type="inferred from homology"/>
<keyword evidence="6 12" id="KW-0489">Methyltransferase</keyword>
<dbReference type="EC" id="2.1.1.77" evidence="3"/>
<evidence type="ECO:0000256" key="8">
    <source>
        <dbReference type="ARBA" id="ARBA00022691"/>
    </source>
</evidence>
<dbReference type="Pfam" id="PF01135">
    <property type="entry name" value="PCMT"/>
    <property type="match status" value="1"/>
</dbReference>
<dbReference type="Proteomes" id="UP000198923">
    <property type="component" value="Unassembled WGS sequence"/>
</dbReference>
<evidence type="ECO:0000256" key="2">
    <source>
        <dbReference type="ARBA" id="ARBA00005369"/>
    </source>
</evidence>
<dbReference type="InterPro" id="IPR029063">
    <property type="entry name" value="SAM-dependent_MTases_sf"/>
</dbReference>
<protein>
    <recommendedName>
        <fullName evidence="4">Protein-L-isoaspartate O-methyltransferase</fullName>
        <ecNumber evidence="3">2.1.1.77</ecNumber>
    </recommendedName>
    <alternativeName>
        <fullName evidence="11">L-isoaspartyl protein carboxyl methyltransferase</fullName>
    </alternativeName>
    <alternativeName>
        <fullName evidence="9">Protein L-isoaspartyl methyltransferase</fullName>
    </alternativeName>
    <alternativeName>
        <fullName evidence="10">Protein-beta-aspartate methyltransferase</fullName>
    </alternativeName>
</protein>
<organism evidence="12 13">
    <name type="scientific">Sinosporangium album</name>
    <dbReference type="NCBI Taxonomy" id="504805"/>
    <lineage>
        <taxon>Bacteria</taxon>
        <taxon>Bacillati</taxon>
        <taxon>Actinomycetota</taxon>
        <taxon>Actinomycetes</taxon>
        <taxon>Streptosporangiales</taxon>
        <taxon>Streptosporangiaceae</taxon>
        <taxon>Sinosporangium</taxon>
    </lineage>
</organism>
<dbReference type="InterPro" id="IPR000682">
    <property type="entry name" value="PCMT"/>
</dbReference>
<name>A0A1G7VAJ2_9ACTN</name>
<evidence type="ECO:0000256" key="6">
    <source>
        <dbReference type="ARBA" id="ARBA00022603"/>
    </source>
</evidence>
<dbReference type="GO" id="GO:0004719">
    <property type="term" value="F:protein-L-isoaspartate (D-aspartate) O-methyltransferase activity"/>
    <property type="evidence" value="ECO:0007669"/>
    <property type="project" value="UniProtKB-EC"/>
</dbReference>
<dbReference type="STRING" id="504805.SAMN05421505_105192"/>
<dbReference type="PANTHER" id="PTHR11579">
    <property type="entry name" value="PROTEIN-L-ISOASPARTATE O-METHYLTRANSFERASE"/>
    <property type="match status" value="1"/>
</dbReference>
<keyword evidence="5" id="KW-0963">Cytoplasm</keyword>
<gene>
    <name evidence="12" type="ORF">SAMN05421505_105192</name>
</gene>
<dbReference type="GO" id="GO:0032259">
    <property type="term" value="P:methylation"/>
    <property type="evidence" value="ECO:0007669"/>
    <property type="project" value="UniProtKB-KW"/>
</dbReference>